<dbReference type="AlphaFoldDB" id="A0A8G2F9R5"/>
<dbReference type="EMBL" id="FQZR01000002">
    <property type="protein sequence ID" value="SHI60953.1"/>
    <property type="molecule type" value="Genomic_DNA"/>
</dbReference>
<comment type="caution">
    <text evidence="1">The sequence shown here is derived from an EMBL/GenBank/DDBJ whole genome shotgun (WGS) entry which is preliminary data.</text>
</comment>
<dbReference type="Pfam" id="PF10758">
    <property type="entry name" value="DUF2586"/>
    <property type="match status" value="1"/>
</dbReference>
<dbReference type="Proteomes" id="UP000184001">
    <property type="component" value="Unassembled WGS sequence"/>
</dbReference>
<protein>
    <recommendedName>
        <fullName evidence="3">DUF2586 family protein</fullName>
    </recommendedName>
</protein>
<dbReference type="InterPro" id="IPR019694">
    <property type="entry name" value="Phage_HP1_Orf23"/>
</dbReference>
<sequence>MGRKDVFEHIIDGVSGIAPGDVSGKALVVGVCSKGEVGKTYYLGKRSDLAKLLGTGPLVDRLQDIFAAAGQDATVLAVPVAGNPSGTITQVKHIGTGVSASVSGIPAANADVVVEIVNGGALGTATAKISTDNGAIFSSASAVAANGQVTIGGSGTTLVFEGGDLVAGDTYTYTVRGAIGTVEQVGSGAKVTVEGTVVVGAQLVLQVVKSGGRNVGQYQLSVDGGDNFSGYRTIPVDGRIVAADTGVTIVCPSSGDEEFKAGTTYSCNLLAPVPTVPAVIAALKKPLEVVDPEFVYVVGGSDSVAWASLGALADDLWNKHRPTYFVCESRLPAAGEDLNDWVTALKEERATFAHRFVSVCCAYGEIADRTGQRKVRNAGGLLTGRILSIPVQRDIGRVRDQAITGITVPDEYTDSMQLVLEDAGYITLTRYAGLRGTYWGTARTMADTTSDYQRLEVIRTTFKAIRLMRLQALKALKDELGDPVQGADASGLAYLRSNLENALDTMVKAKPKELAGYAIEIPPGQDFVNNGVAVETKLIGIPIIDTINLYSSYIYAGSKFDPRLQG</sequence>
<evidence type="ECO:0000313" key="2">
    <source>
        <dbReference type="Proteomes" id="UP000184001"/>
    </source>
</evidence>
<accession>A0A8G2F9R5</accession>
<gene>
    <name evidence="1" type="ORF">SAMN05660830_00447</name>
</gene>
<dbReference type="RefSeq" id="WP_020001580.1">
    <property type="nucleotide sequence ID" value="NZ_CP192219.1"/>
</dbReference>
<evidence type="ECO:0008006" key="3">
    <source>
        <dbReference type="Google" id="ProtNLM"/>
    </source>
</evidence>
<proteinExistence type="predicted"/>
<reference evidence="1 2" key="1">
    <citation type="submission" date="2016-11" db="EMBL/GenBank/DDBJ databases">
        <authorList>
            <person name="Varghese N."/>
            <person name="Submissions S."/>
        </authorList>
    </citation>
    <scope>NUCLEOTIDE SEQUENCE [LARGE SCALE GENOMIC DNA]</scope>
    <source>
        <strain evidence="1 2">DSM 17919</strain>
    </source>
</reference>
<name>A0A8G2F9R5_9BACT</name>
<evidence type="ECO:0000313" key="1">
    <source>
        <dbReference type="EMBL" id="SHI60953.1"/>
    </source>
</evidence>
<organism evidence="1 2">
    <name type="scientific">Halodesulfovibrio aestuarii</name>
    <dbReference type="NCBI Taxonomy" id="126333"/>
    <lineage>
        <taxon>Bacteria</taxon>
        <taxon>Pseudomonadati</taxon>
        <taxon>Thermodesulfobacteriota</taxon>
        <taxon>Desulfovibrionia</taxon>
        <taxon>Desulfovibrionales</taxon>
        <taxon>Desulfovibrionaceae</taxon>
        <taxon>Halodesulfovibrio</taxon>
    </lineage>
</organism>